<evidence type="ECO:0000313" key="3">
    <source>
        <dbReference type="Proteomes" id="UP000006562"/>
    </source>
</evidence>
<sequence>MSTFFIPEKSEFVEANGVHFAYRKFGKETGTPLVCLVHFRGTMENWDPELMGRLAADRPVIIFDNTGIGESSGETPSTVAQMAKDAASFINALGLKQVDILGFSLGGFVAQELVMQHPDLIRRVILAGTAPRSGTGLRSRNDVREASTGNIEDADSAIQQFLFLFYRPTETSRARGIASLKRIFGQKKFNSSLQVLKAQSEAIAEWAKQGSDQSYKWLNNITHPVLVTNGIDDVMVPTENSYILTQHLPNAQLIIYPDSGHGHLFQYPHLFAEHAKLFLDA</sequence>
<dbReference type="GO" id="GO:0046464">
    <property type="term" value="P:acylglycerol catabolic process"/>
    <property type="evidence" value="ECO:0007669"/>
    <property type="project" value="TreeGrafter"/>
</dbReference>
<dbReference type="PANTHER" id="PTHR43798:SF5">
    <property type="entry name" value="MONOACYLGLYCEROL LIPASE ABHD6"/>
    <property type="match status" value="1"/>
</dbReference>
<dbReference type="RefSeq" id="WP_013354250.1">
    <property type="nucleotide sequence ID" value="NC_014551.1"/>
</dbReference>
<name>A0A9P1JL34_BACAS</name>
<dbReference type="KEGG" id="bao:BAMF_3891"/>
<keyword evidence="2" id="KW-0378">Hydrolase</keyword>
<dbReference type="GO" id="GO:0004601">
    <property type="term" value="F:peroxidase activity"/>
    <property type="evidence" value="ECO:0007669"/>
    <property type="project" value="UniProtKB-KW"/>
</dbReference>
<gene>
    <name evidence="2" type="ordered locus">BAMF_3891</name>
</gene>
<dbReference type="SUPFAM" id="SSF53474">
    <property type="entry name" value="alpha/beta-Hydrolases"/>
    <property type="match status" value="1"/>
</dbReference>
<keyword evidence="3" id="KW-1185">Reference proteome</keyword>
<evidence type="ECO:0000259" key="1">
    <source>
        <dbReference type="Pfam" id="PF00561"/>
    </source>
</evidence>
<dbReference type="GO" id="GO:0016020">
    <property type="term" value="C:membrane"/>
    <property type="evidence" value="ECO:0007669"/>
    <property type="project" value="TreeGrafter"/>
</dbReference>
<organism evidence="2 3">
    <name type="scientific">Bacillus amyloliquefaciens (strain ATCC 23350 / DSM 7 / BCRC 11601 / CCUG 28519 / NBRC 15535 / NRRL B-14393 / F)</name>
    <dbReference type="NCBI Taxonomy" id="692420"/>
    <lineage>
        <taxon>Bacteria</taxon>
        <taxon>Bacillati</taxon>
        <taxon>Bacillota</taxon>
        <taxon>Bacilli</taxon>
        <taxon>Bacillales</taxon>
        <taxon>Bacillaceae</taxon>
        <taxon>Bacillus</taxon>
        <taxon>Bacillus amyloliquefaciens group</taxon>
    </lineage>
</organism>
<dbReference type="Gene3D" id="3.40.50.1820">
    <property type="entry name" value="alpha/beta hydrolase"/>
    <property type="match status" value="1"/>
</dbReference>
<dbReference type="PANTHER" id="PTHR43798">
    <property type="entry name" value="MONOACYLGLYCEROL LIPASE"/>
    <property type="match status" value="1"/>
</dbReference>
<keyword evidence="2" id="KW-0560">Oxidoreductase</keyword>
<evidence type="ECO:0000313" key="2">
    <source>
        <dbReference type="EMBL" id="CBI45017.1"/>
    </source>
</evidence>
<dbReference type="PRINTS" id="PR00111">
    <property type="entry name" value="ABHYDROLASE"/>
</dbReference>
<proteinExistence type="predicted"/>
<dbReference type="GO" id="GO:0047372">
    <property type="term" value="F:monoacylglycerol lipase activity"/>
    <property type="evidence" value="ECO:0007669"/>
    <property type="project" value="TreeGrafter"/>
</dbReference>
<dbReference type="Proteomes" id="UP000006562">
    <property type="component" value="Chromosome"/>
</dbReference>
<dbReference type="InterPro" id="IPR050266">
    <property type="entry name" value="AB_hydrolase_sf"/>
</dbReference>
<dbReference type="AlphaFoldDB" id="A0A9P1JL34"/>
<keyword evidence="2" id="KW-0575">Peroxidase</keyword>
<feature type="domain" description="AB hydrolase-1" evidence="1">
    <location>
        <begin position="39"/>
        <end position="262"/>
    </location>
</feature>
<dbReference type="InterPro" id="IPR000073">
    <property type="entry name" value="AB_hydrolase_1"/>
</dbReference>
<dbReference type="EC" id="1.11.1.-" evidence="2"/>
<dbReference type="Pfam" id="PF00561">
    <property type="entry name" value="Abhydrolase_1"/>
    <property type="match status" value="1"/>
</dbReference>
<protein>
    <submittedName>
        <fullName evidence="2">Hydrolase, alpha/beta fold family</fullName>
        <ecNumber evidence="2">1.11.1.-</ecNumber>
    </submittedName>
</protein>
<dbReference type="InterPro" id="IPR029058">
    <property type="entry name" value="AB_hydrolase_fold"/>
</dbReference>
<accession>A0A9P1JL34</accession>
<reference evidence="2 3" key="1">
    <citation type="journal article" date="2011" name="Int. J. Syst. Evol. Microbiol.">
        <title>Relationship of Bacillus amyloliquefaciens clades associated with strains DSM 7T and FZB42T: a proposal for Bacillus amyloliquefaciens subsp. amyloliquefaciens subsp. nov. and Bacillus amyloliquefaciens subsp. plantarum subsp. nov. based on complete genome sequence comparisons.</title>
        <authorList>
            <person name="Borriss R."/>
            <person name="Chen X.H."/>
            <person name="Rueckert C."/>
            <person name="Blom J."/>
            <person name="Becker A."/>
            <person name="Baumgarth B."/>
            <person name="Fan B."/>
            <person name="Pukall R."/>
            <person name="Schumann P."/>
            <person name="Sproer C."/>
            <person name="Junge H."/>
            <person name="Vater J."/>
            <person name="Puhler A."/>
            <person name="Klenk H.P."/>
        </authorList>
    </citation>
    <scope>NUCLEOTIDE SEQUENCE [LARGE SCALE GENOMIC DNA]</scope>
    <source>
        <strain evidence="3">DSM 7</strain>
    </source>
</reference>
<dbReference type="EMBL" id="FN597644">
    <property type="protein sequence ID" value="CBI45017.1"/>
    <property type="molecule type" value="Genomic_DNA"/>
</dbReference>
<reference evidence="3" key="2">
    <citation type="journal article" date="2011" name="J. Biotechnol.">
        <title>Genome sequence of B. amyloliquefaciens type strain DSM7(T) reveals differences to plant-associated B. amyloliquefaciens FZB42.</title>
        <authorList>
            <person name="Ruckert C."/>
            <person name="Blom J."/>
            <person name="Chen X."/>
            <person name="Reva O."/>
            <person name="Borriss R."/>
        </authorList>
    </citation>
    <scope>NUCLEOTIDE SEQUENCE [LARGE SCALE GENOMIC DNA]</scope>
    <source>
        <strain evidence="3">DSM 7</strain>
    </source>
</reference>